<accession>A0A3F3Q308</accession>
<protein>
    <submittedName>
        <fullName evidence="1">Uncharacterized protein</fullName>
    </submittedName>
</protein>
<evidence type="ECO:0000313" key="1">
    <source>
        <dbReference type="EMBL" id="RDH33580.1"/>
    </source>
</evidence>
<dbReference type="Proteomes" id="UP000253729">
    <property type="component" value="Unassembled WGS sequence"/>
</dbReference>
<sequence>MHDGEEEPCSYFNGSPGSRRSAQLLDDSATTAHKKRDLFPVVRRTEYRHNYSELCIHVVQCGDSDDRRLQSKIFAARHQNAFREMYGVVVYKNHSKLLVGCYIQTGRYCFVRLHNRQPQGFCYQFSITYLFIAAHIE</sequence>
<dbReference type="AlphaFoldDB" id="A0A3F3Q308"/>
<dbReference type="GeneID" id="38134572"/>
<reference evidence="1 2" key="1">
    <citation type="submission" date="2018-07" db="EMBL/GenBank/DDBJ databases">
        <title>The genomes of Aspergillus section Nigri reveals drivers in fungal speciation.</title>
        <authorList>
            <consortium name="DOE Joint Genome Institute"/>
            <person name="Vesth T.C."/>
            <person name="Nybo J."/>
            <person name="Theobald S."/>
            <person name="Brandl J."/>
            <person name="Frisvad J.C."/>
            <person name="Nielsen K.F."/>
            <person name="Lyhne E.K."/>
            <person name="Kogle M.E."/>
            <person name="Kuo A."/>
            <person name="Riley R."/>
            <person name="Clum A."/>
            <person name="Nolan M."/>
            <person name="Lipzen A."/>
            <person name="Salamov A."/>
            <person name="Henrissat B."/>
            <person name="Wiebenga A."/>
            <person name="De vries R.P."/>
            <person name="Grigoriev I.V."/>
            <person name="Mortensen U.H."/>
            <person name="Andersen M.R."/>
            <person name="Baker S.E."/>
        </authorList>
    </citation>
    <scope>NUCLEOTIDE SEQUENCE [LARGE SCALE GENOMIC DNA]</scope>
    <source>
        <strain evidence="1 2">CBS 139.54b</strain>
    </source>
</reference>
<evidence type="ECO:0000313" key="2">
    <source>
        <dbReference type="Proteomes" id="UP000253729"/>
    </source>
</evidence>
<proteinExistence type="predicted"/>
<name>A0A3F3Q308_9EURO</name>
<organism evidence="1 2">
    <name type="scientific">Aspergillus welwitschiae</name>
    <dbReference type="NCBI Taxonomy" id="1341132"/>
    <lineage>
        <taxon>Eukaryota</taxon>
        <taxon>Fungi</taxon>
        <taxon>Dikarya</taxon>
        <taxon>Ascomycota</taxon>
        <taxon>Pezizomycotina</taxon>
        <taxon>Eurotiomycetes</taxon>
        <taxon>Eurotiomycetidae</taxon>
        <taxon>Eurotiales</taxon>
        <taxon>Aspergillaceae</taxon>
        <taxon>Aspergillus</taxon>
        <taxon>Aspergillus subgen. Circumdati</taxon>
    </lineage>
</organism>
<dbReference type="EMBL" id="KZ852046">
    <property type="protein sequence ID" value="RDH33580.1"/>
    <property type="molecule type" value="Genomic_DNA"/>
</dbReference>
<gene>
    <name evidence="1" type="ORF">BDQ94DRAFT_143363</name>
</gene>
<keyword evidence="2" id="KW-1185">Reference proteome</keyword>
<dbReference type="RefSeq" id="XP_026626602.1">
    <property type="nucleotide sequence ID" value="XM_026766216.1"/>
</dbReference>